<protein>
    <submittedName>
        <fullName evidence="2">Uncharacterized protein</fullName>
    </submittedName>
</protein>
<dbReference type="Proteomes" id="UP000707731">
    <property type="component" value="Unassembled WGS sequence"/>
</dbReference>
<evidence type="ECO:0000313" key="2">
    <source>
        <dbReference type="EMBL" id="MBF6357675.1"/>
    </source>
</evidence>
<gene>
    <name evidence="2" type="ORF">IU449_24525</name>
</gene>
<feature type="region of interest" description="Disordered" evidence="1">
    <location>
        <begin position="99"/>
        <end position="148"/>
    </location>
</feature>
<name>A0ABS0DGS8_9NOCA</name>
<dbReference type="RefSeq" id="WP_195004514.1">
    <property type="nucleotide sequence ID" value="NZ_JADLQN010000006.1"/>
</dbReference>
<feature type="region of interest" description="Disordered" evidence="1">
    <location>
        <begin position="420"/>
        <end position="444"/>
    </location>
</feature>
<keyword evidence="3" id="KW-1185">Reference proteome</keyword>
<evidence type="ECO:0000256" key="1">
    <source>
        <dbReference type="SAM" id="MobiDB-lite"/>
    </source>
</evidence>
<proteinExistence type="predicted"/>
<accession>A0ABS0DGS8</accession>
<reference evidence="2 3" key="1">
    <citation type="submission" date="2020-10" db="EMBL/GenBank/DDBJ databases">
        <title>Identification of Nocardia species via Next-generation sequencing and recognition of intraspecies genetic diversity.</title>
        <authorList>
            <person name="Li P."/>
            <person name="Li P."/>
            <person name="Lu B."/>
        </authorList>
    </citation>
    <scope>NUCLEOTIDE SEQUENCE [LARGE SCALE GENOMIC DNA]</scope>
    <source>
        <strain evidence="2 3">BJ06-0143</strain>
    </source>
</reference>
<organism evidence="2 3">
    <name type="scientific">Nocardia higoensis</name>
    <dbReference type="NCBI Taxonomy" id="228599"/>
    <lineage>
        <taxon>Bacteria</taxon>
        <taxon>Bacillati</taxon>
        <taxon>Actinomycetota</taxon>
        <taxon>Actinomycetes</taxon>
        <taxon>Mycobacteriales</taxon>
        <taxon>Nocardiaceae</taxon>
        <taxon>Nocardia</taxon>
    </lineage>
</organism>
<sequence>MTTVGALPPGKKLTLPSGAVWEGGRSAGTSTITFPDDDPLLVDSGESPESAGGTPVRMDALARAFQGVLGVMPRIFADWVASGGGREQARTSTRILRMSARTTFQNPYRPGQPDGERDEAVTDSGLADRTPIRRASGGMVSGPGGPRDDSILARLSDGEYVVNAAATSRALPLLDAINAGWVPSPAYLARMLPGFAAGGLVDSAGNNGVWRDLLARNLAKPVVPGAVTGTDFGLFGLVGDAFGAIADGALNAGGRAGSALGAAIAPAFGPGGVVSRLFSASGGASTGPMQNFEKRDLPSGAPNPLAAFLHITPQGTSAIPRTAMLPGLSGLLSGDSAGTDDGMGEMARLAEALGQGIESVAADAGARVGSALGSAIGPALGPSGALAPEIGAQLGAMIGSKFGGSLRASMTMTGTTPVDPATGAGTGAPTVDGGAVAPTGTAPVAPQVGAGGTLPGIPIGGEDGIPLQYLLPGGRLTPALSVREGGTVQSMLSALRTDAPKSLGAAVPQAKSLEQVMRPYDPVNGSVADFAQVAGAKLGVDFGIGENAGRDIGDLFGAVASLDPEGQWAPTLAMGVGNLLGIDFRPDQQEALRQNPSVEQQIGFAAMTGAVQGLRQRGLVGGLTGAISGAASTAGSLLGSAAGTALAGFLGPAAPLAPAIGSAIGSMAASTVSNLVTQPIEYAAQTAKEVIGTGFGLTDLAEGPGGRTARQDIYNFNGMDPKSAAIAVERVNRRRTLAQQRGGGLGR</sequence>
<feature type="compositionally biased region" description="Low complexity" evidence="1">
    <location>
        <begin position="430"/>
        <end position="444"/>
    </location>
</feature>
<comment type="caution">
    <text evidence="2">The sequence shown here is derived from an EMBL/GenBank/DDBJ whole genome shotgun (WGS) entry which is preliminary data.</text>
</comment>
<dbReference type="EMBL" id="JADLQN010000006">
    <property type="protein sequence ID" value="MBF6357675.1"/>
    <property type="molecule type" value="Genomic_DNA"/>
</dbReference>
<evidence type="ECO:0000313" key="3">
    <source>
        <dbReference type="Proteomes" id="UP000707731"/>
    </source>
</evidence>